<sequence>MSGPDVSETQGVEVEIAAALTRRLGGRVARVSLTETGRGIAQRLGAAWFDAAVRSLALAHPGAPLELLVVSSEHEPFPAPIDVDPAVAGGRFAEGDAVGRVSVEGEPGRQDAVGRTLVVPTTTLLDEAGEFHFLQPDSLKRRVVGGVYKKIYEKAPLLLDEWRQGRNTRVEHRRSVLRPQVEHLSTAGGSPLTTGEEPVAWIAMHWFESGGAESWAVQSAELAAAAGYRVVVTADVAAPQRQLDRMLEITDDVFVAANALAEEDWGAFLTALVRTYRPTLLHVHHSRRAYAFLPELRHVAPSVQVLDSTHIVEHRTGGFVRQSIELSDLIDEHHVISPELRDLYLLDSEVDRRKLVYRPLTSGVSPVPAVRPRSGGPLRIGYLGRLAPQKRPFLYVALAARLHAKAPADFSFVMQGSGVLGAMTSDRIRKEGLEGVIERRPWGPVGDFMDDVDVLVISSDNEGLTLTSLEAEEHGVLVLSADVGSQRTVVAPMLLVPRAPRGFLSGATQALVRLAGDPDAYERARREQTQLIQALHEVEPASAFLARRLEELKEKN</sequence>
<evidence type="ECO:0000256" key="1">
    <source>
        <dbReference type="ARBA" id="ARBA00009481"/>
    </source>
</evidence>
<dbReference type="PANTHER" id="PTHR12526">
    <property type="entry name" value="GLYCOSYLTRANSFERASE"/>
    <property type="match status" value="1"/>
</dbReference>
<keyword evidence="3 5" id="KW-0808">Transferase</keyword>
<evidence type="ECO:0000259" key="4">
    <source>
        <dbReference type="Pfam" id="PF00534"/>
    </source>
</evidence>
<evidence type="ECO:0000256" key="3">
    <source>
        <dbReference type="ARBA" id="ARBA00022679"/>
    </source>
</evidence>
<comment type="similarity">
    <text evidence="1">Belongs to the glycosyltransferase group 1 family. Glycosyltransferase 4 subfamily.</text>
</comment>
<reference evidence="5" key="1">
    <citation type="submission" date="2024-06" db="EMBL/GenBank/DDBJ databases">
        <title>Complete genome sequence of the cellulolytic actinobacterium, Cellulosimicrobium ES-005.</title>
        <authorList>
            <person name="Matthews C.T."/>
            <person name="Underwood K.D."/>
            <person name="Ghanchi K.M."/>
            <person name="Fields S.D."/>
            <person name="Gardner S.G."/>
        </authorList>
    </citation>
    <scope>NUCLEOTIDE SEQUENCE</scope>
    <source>
        <strain evidence="5">ES-005</strain>
    </source>
</reference>
<evidence type="ECO:0000313" key="5">
    <source>
        <dbReference type="EMBL" id="XCH30903.1"/>
    </source>
</evidence>
<dbReference type="RefSeq" id="WP_253053189.1">
    <property type="nucleotide sequence ID" value="NZ_CP159290.1"/>
</dbReference>
<feature type="domain" description="Glycosyl transferase family 1" evidence="4">
    <location>
        <begin position="375"/>
        <end position="491"/>
    </location>
</feature>
<accession>A0AAU8G3Q0</accession>
<dbReference type="Gene3D" id="3.40.50.2000">
    <property type="entry name" value="Glycogen Phosphorylase B"/>
    <property type="match status" value="2"/>
</dbReference>
<dbReference type="EMBL" id="CP159290">
    <property type="protein sequence ID" value="XCH30903.1"/>
    <property type="molecule type" value="Genomic_DNA"/>
</dbReference>
<gene>
    <name evidence="5" type="ORF">ABRQ22_04230</name>
</gene>
<dbReference type="AlphaFoldDB" id="A0AAU8G3Q0"/>
<dbReference type="PANTHER" id="PTHR12526:SF640">
    <property type="entry name" value="COLANIC ACID BIOSYNTHESIS GLYCOSYLTRANSFERASE WCAL-RELATED"/>
    <property type="match status" value="1"/>
</dbReference>
<dbReference type="EC" id="2.4.-.-" evidence="5"/>
<dbReference type="Pfam" id="PF00534">
    <property type="entry name" value="Glycos_transf_1"/>
    <property type="match status" value="1"/>
</dbReference>
<dbReference type="InterPro" id="IPR001296">
    <property type="entry name" value="Glyco_trans_1"/>
</dbReference>
<organism evidence="5">
    <name type="scientific">Cellulosimicrobium sp. ES-005</name>
    <dbReference type="NCBI Taxonomy" id="3163031"/>
    <lineage>
        <taxon>Bacteria</taxon>
        <taxon>Bacillati</taxon>
        <taxon>Actinomycetota</taxon>
        <taxon>Actinomycetes</taxon>
        <taxon>Micrococcales</taxon>
        <taxon>Promicromonosporaceae</taxon>
        <taxon>Cellulosimicrobium</taxon>
    </lineage>
</organism>
<evidence type="ECO:0000256" key="2">
    <source>
        <dbReference type="ARBA" id="ARBA00022676"/>
    </source>
</evidence>
<proteinExistence type="inferred from homology"/>
<keyword evidence="2 5" id="KW-0328">Glycosyltransferase</keyword>
<name>A0AAU8G3Q0_9MICO</name>
<dbReference type="SUPFAM" id="SSF53756">
    <property type="entry name" value="UDP-Glycosyltransferase/glycogen phosphorylase"/>
    <property type="match status" value="1"/>
</dbReference>
<protein>
    <submittedName>
        <fullName evidence="5">Glycosyltransferase</fullName>
        <ecNumber evidence="5">2.4.-.-</ecNumber>
    </submittedName>
</protein>
<dbReference type="GO" id="GO:0016757">
    <property type="term" value="F:glycosyltransferase activity"/>
    <property type="evidence" value="ECO:0007669"/>
    <property type="project" value="UniProtKB-KW"/>
</dbReference>